<dbReference type="GO" id="GO:0047408">
    <property type="term" value="F:alkenylglycerophosphocholine hydrolase activity"/>
    <property type="evidence" value="ECO:0007669"/>
    <property type="project" value="UniProtKB-EC"/>
</dbReference>
<dbReference type="AlphaFoldDB" id="A0A8K0DKX9"/>
<comment type="catalytic activity">
    <reaction evidence="8">
        <text>a 1-O-(1Z-alkenyl)-sn-glycero-3-phosphocholine + H2O = a 2,3-saturated aldehyde + sn-glycerol 3-phosphocholine</text>
        <dbReference type="Rhea" id="RHEA:22544"/>
        <dbReference type="ChEBI" id="CHEBI:15377"/>
        <dbReference type="ChEBI" id="CHEBI:16870"/>
        <dbReference type="ChEBI" id="CHEBI:73359"/>
        <dbReference type="ChEBI" id="CHEBI:77287"/>
        <dbReference type="EC" id="3.3.2.2"/>
    </reaction>
</comment>
<feature type="transmembrane region" description="Helical" evidence="10">
    <location>
        <begin position="68"/>
        <end position="88"/>
    </location>
</feature>
<keyword evidence="12" id="KW-1185">Reference proteome</keyword>
<feature type="transmembrane region" description="Helical" evidence="10">
    <location>
        <begin position="116"/>
        <end position="134"/>
    </location>
</feature>
<feature type="compositionally biased region" description="Polar residues" evidence="9">
    <location>
        <begin position="241"/>
        <end position="257"/>
    </location>
</feature>
<dbReference type="Pfam" id="PF07947">
    <property type="entry name" value="YhhN"/>
    <property type="match status" value="1"/>
</dbReference>
<comment type="catalytic activity">
    <reaction evidence="7">
        <text>a 1-O-(1Z-alkenyl)-sn-glycero-3-phosphoethanolamine + H2O = a 2,3-saturated aldehyde + sn-glycero-3-phosphoethanolamine</text>
        <dbReference type="Rhea" id="RHEA:16905"/>
        <dbReference type="ChEBI" id="CHEBI:15377"/>
        <dbReference type="ChEBI" id="CHEBI:73359"/>
        <dbReference type="ChEBI" id="CHEBI:77288"/>
        <dbReference type="ChEBI" id="CHEBI:143890"/>
        <dbReference type="EC" id="3.3.2.2"/>
    </reaction>
</comment>
<evidence type="ECO:0000313" key="11">
    <source>
        <dbReference type="EMBL" id="KAF2905974.1"/>
    </source>
</evidence>
<evidence type="ECO:0000256" key="7">
    <source>
        <dbReference type="ARBA" id="ARBA00049458"/>
    </source>
</evidence>
<feature type="transmembrane region" description="Helical" evidence="10">
    <location>
        <begin position="140"/>
        <end position="160"/>
    </location>
</feature>
<evidence type="ECO:0000256" key="1">
    <source>
        <dbReference type="ARBA" id="ARBA00004141"/>
    </source>
</evidence>
<comment type="similarity">
    <text evidence="2">Belongs to the TMEM86 family.</text>
</comment>
<evidence type="ECO:0000256" key="4">
    <source>
        <dbReference type="ARBA" id="ARBA00022989"/>
    </source>
</evidence>
<feature type="transmembrane region" description="Helical" evidence="10">
    <location>
        <begin position="94"/>
        <end position="111"/>
    </location>
</feature>
<evidence type="ECO:0000256" key="5">
    <source>
        <dbReference type="ARBA" id="ARBA00023136"/>
    </source>
</evidence>
<evidence type="ECO:0000256" key="3">
    <source>
        <dbReference type="ARBA" id="ARBA00022692"/>
    </source>
</evidence>
<dbReference type="EMBL" id="VTPC01000391">
    <property type="protein sequence ID" value="KAF2905974.1"/>
    <property type="molecule type" value="Genomic_DNA"/>
</dbReference>
<organism evidence="11 12">
    <name type="scientific">Ignelater luminosus</name>
    <name type="common">Cucubano</name>
    <name type="synonym">Pyrophorus luminosus</name>
    <dbReference type="NCBI Taxonomy" id="2038154"/>
    <lineage>
        <taxon>Eukaryota</taxon>
        <taxon>Metazoa</taxon>
        <taxon>Ecdysozoa</taxon>
        <taxon>Arthropoda</taxon>
        <taxon>Hexapoda</taxon>
        <taxon>Insecta</taxon>
        <taxon>Pterygota</taxon>
        <taxon>Neoptera</taxon>
        <taxon>Endopterygota</taxon>
        <taxon>Coleoptera</taxon>
        <taxon>Polyphaga</taxon>
        <taxon>Elateriformia</taxon>
        <taxon>Elateroidea</taxon>
        <taxon>Elateridae</taxon>
        <taxon>Agrypninae</taxon>
        <taxon>Pyrophorini</taxon>
        <taxon>Ignelater</taxon>
    </lineage>
</organism>
<comment type="caution">
    <text evidence="11">The sequence shown here is derived from an EMBL/GenBank/DDBJ whole genome shotgun (WGS) entry which is preliminary data.</text>
</comment>
<keyword evidence="5 10" id="KW-0472">Membrane</keyword>
<comment type="subcellular location">
    <subcellularLocation>
        <location evidence="1">Membrane</location>
        <topology evidence="1">Multi-pass membrane protein</topology>
    </subcellularLocation>
</comment>
<protein>
    <recommendedName>
        <fullName evidence="6">lysoplasmalogenase</fullName>
        <ecNumber evidence="6">3.3.2.2</ecNumber>
    </recommendedName>
</protein>
<name>A0A8K0DKX9_IGNLU</name>
<dbReference type="GO" id="GO:0016020">
    <property type="term" value="C:membrane"/>
    <property type="evidence" value="ECO:0007669"/>
    <property type="project" value="UniProtKB-SubCell"/>
</dbReference>
<evidence type="ECO:0000256" key="8">
    <source>
        <dbReference type="ARBA" id="ARBA00049560"/>
    </source>
</evidence>
<accession>A0A8K0DKX9</accession>
<feature type="region of interest" description="Disordered" evidence="9">
    <location>
        <begin position="238"/>
        <end position="257"/>
    </location>
</feature>
<dbReference type="Proteomes" id="UP000801492">
    <property type="component" value="Unassembled WGS sequence"/>
</dbReference>
<reference evidence="11" key="1">
    <citation type="submission" date="2019-08" db="EMBL/GenBank/DDBJ databases">
        <title>The genome of the North American firefly Photinus pyralis.</title>
        <authorList>
            <consortium name="Photinus pyralis genome working group"/>
            <person name="Fallon T.R."/>
            <person name="Sander Lower S.E."/>
            <person name="Weng J.-K."/>
        </authorList>
    </citation>
    <scope>NUCLEOTIDE SEQUENCE</scope>
    <source>
        <strain evidence="11">TRF0915ILg1</strain>
        <tissue evidence="11">Whole body</tissue>
    </source>
</reference>
<dbReference type="PANTHER" id="PTHR31885">
    <property type="entry name" value="GH04784P"/>
    <property type="match status" value="1"/>
</dbReference>
<evidence type="ECO:0000256" key="6">
    <source>
        <dbReference type="ARBA" id="ARBA00035673"/>
    </source>
</evidence>
<evidence type="ECO:0000256" key="2">
    <source>
        <dbReference type="ARBA" id="ARBA00007375"/>
    </source>
</evidence>
<feature type="transmembrane region" description="Helical" evidence="10">
    <location>
        <begin position="205"/>
        <end position="225"/>
    </location>
</feature>
<sequence>MTSVAQVIKSVGPKLVPFFKTLAIYFVVFIPQDQPSLLATVLKCLPIISLVVFIILHTKSTGTDPRFAKLIIAGMLFGCVGDACLIWPGYFDTGVLSFLIGHLIYIYAFGFKPLNLPVGIVCYACAIMGVLFFWPDIQDVLLVGVPVYSIVLMTMVWRVAARVQFSEDQWTWSKLWTCLGGISFAVSDFFVGMDHFRGSFEYDQLIIMTTYYGGQLGLALSVLDAKIETPVNLKSHKHQCSKSTTTDSKQTLMASSK</sequence>
<keyword evidence="3 10" id="KW-0812">Transmembrane</keyword>
<evidence type="ECO:0000256" key="9">
    <source>
        <dbReference type="SAM" id="MobiDB-lite"/>
    </source>
</evidence>
<feature type="transmembrane region" description="Helical" evidence="10">
    <location>
        <begin position="12"/>
        <end position="30"/>
    </location>
</feature>
<keyword evidence="4 10" id="KW-1133">Transmembrane helix</keyword>
<evidence type="ECO:0000256" key="10">
    <source>
        <dbReference type="SAM" id="Phobius"/>
    </source>
</evidence>
<feature type="transmembrane region" description="Helical" evidence="10">
    <location>
        <begin position="172"/>
        <end position="193"/>
    </location>
</feature>
<feature type="transmembrane region" description="Helical" evidence="10">
    <location>
        <begin position="36"/>
        <end position="56"/>
    </location>
</feature>
<proteinExistence type="inferred from homology"/>
<dbReference type="InterPro" id="IPR012506">
    <property type="entry name" value="TMEM86B-like"/>
</dbReference>
<dbReference type="PANTHER" id="PTHR31885:SF6">
    <property type="entry name" value="GH04784P"/>
    <property type="match status" value="1"/>
</dbReference>
<dbReference type="EC" id="3.3.2.2" evidence="6"/>
<dbReference type="OrthoDB" id="2133758at2759"/>
<evidence type="ECO:0000313" key="12">
    <source>
        <dbReference type="Proteomes" id="UP000801492"/>
    </source>
</evidence>
<gene>
    <name evidence="11" type="ORF">ILUMI_00205</name>
</gene>